<feature type="domain" description="TonB C-terminal" evidence="5">
    <location>
        <begin position="33"/>
        <end position="131"/>
    </location>
</feature>
<dbReference type="Proteomes" id="UP000321258">
    <property type="component" value="Unassembled WGS sequence"/>
</dbReference>
<dbReference type="PROSITE" id="PS52015">
    <property type="entry name" value="TONB_CTD"/>
    <property type="match status" value="1"/>
</dbReference>
<dbReference type="Pfam" id="PF03544">
    <property type="entry name" value="TonB_C"/>
    <property type="match status" value="1"/>
</dbReference>
<keyword evidence="3" id="KW-1133">Transmembrane helix</keyword>
<comment type="caution">
    <text evidence="6">The sequence shown here is derived from an EMBL/GenBank/DDBJ whole genome shotgun (WGS) entry which is preliminary data.</text>
</comment>
<gene>
    <name evidence="6" type="ORF">MHA02_05470</name>
</gene>
<dbReference type="GO" id="GO:0016020">
    <property type="term" value="C:membrane"/>
    <property type="evidence" value="ECO:0007669"/>
    <property type="project" value="UniProtKB-SubCell"/>
</dbReference>
<dbReference type="InterPro" id="IPR006260">
    <property type="entry name" value="TonB/TolA_C"/>
</dbReference>
<comment type="subcellular location">
    <subcellularLocation>
        <location evidence="1">Membrane</location>
        <topology evidence="1">Single-pass membrane protein</topology>
    </subcellularLocation>
</comment>
<dbReference type="SUPFAM" id="SSF74653">
    <property type="entry name" value="TolA/TonB C-terminal domain"/>
    <property type="match status" value="1"/>
</dbReference>
<dbReference type="InterPro" id="IPR037682">
    <property type="entry name" value="TonB_C"/>
</dbReference>
<evidence type="ECO:0000259" key="5">
    <source>
        <dbReference type="PROSITE" id="PS52015"/>
    </source>
</evidence>
<proteinExistence type="predicted"/>
<keyword evidence="2" id="KW-0812">Transmembrane</keyword>
<dbReference type="Gene3D" id="3.30.1150.10">
    <property type="match status" value="1"/>
</dbReference>
<evidence type="ECO:0000313" key="7">
    <source>
        <dbReference type="Proteomes" id="UP000321258"/>
    </source>
</evidence>
<dbReference type="GO" id="GO:0055085">
    <property type="term" value="P:transmembrane transport"/>
    <property type="evidence" value="ECO:0007669"/>
    <property type="project" value="InterPro"/>
</dbReference>
<dbReference type="EMBL" id="BJZT01000005">
    <property type="protein sequence ID" value="GEO98159.1"/>
    <property type="molecule type" value="Genomic_DNA"/>
</dbReference>
<protein>
    <recommendedName>
        <fullName evidence="5">TonB C-terminal domain-containing protein</fullName>
    </recommendedName>
</protein>
<dbReference type="RefSeq" id="WP_147076432.1">
    <property type="nucleotide sequence ID" value="NZ_BJZT01000005.1"/>
</dbReference>
<reference evidence="6 7" key="1">
    <citation type="submission" date="2019-07" db="EMBL/GenBank/DDBJ databases">
        <title>Whole genome shotgun sequence of Methylobacterium haplocladii NBRC 107714.</title>
        <authorList>
            <person name="Hosoyama A."/>
            <person name="Uohara A."/>
            <person name="Ohji S."/>
            <person name="Ichikawa N."/>
        </authorList>
    </citation>
    <scope>NUCLEOTIDE SEQUENCE [LARGE SCALE GENOMIC DNA]</scope>
    <source>
        <strain evidence="6 7">NBRC 107714</strain>
    </source>
</reference>
<dbReference type="AlphaFoldDB" id="A0A512IKC9"/>
<accession>A0A512IKC9</accession>
<evidence type="ECO:0000313" key="6">
    <source>
        <dbReference type="EMBL" id="GEO98159.1"/>
    </source>
</evidence>
<keyword evidence="4" id="KW-0472">Membrane</keyword>
<name>A0A512IKC9_9HYPH</name>
<evidence type="ECO:0000256" key="1">
    <source>
        <dbReference type="ARBA" id="ARBA00004167"/>
    </source>
</evidence>
<sequence>MIVLAALIGAPSDGEARPAAGVPERERRTEKLTPNRWVAMVVTRITQAGGTTAAGDPGGTVTIRVRIGIDGTLEGAAVEESSGSPALDGRALEAAKAAAPFAPPPEKLLTLEGFTELSFSVEFARSGTARP</sequence>
<evidence type="ECO:0000256" key="4">
    <source>
        <dbReference type="ARBA" id="ARBA00023136"/>
    </source>
</evidence>
<organism evidence="6 7">
    <name type="scientific">Methylobacterium haplocladii</name>
    <dbReference type="NCBI Taxonomy" id="1176176"/>
    <lineage>
        <taxon>Bacteria</taxon>
        <taxon>Pseudomonadati</taxon>
        <taxon>Pseudomonadota</taxon>
        <taxon>Alphaproteobacteria</taxon>
        <taxon>Hyphomicrobiales</taxon>
        <taxon>Methylobacteriaceae</taxon>
        <taxon>Methylobacterium</taxon>
    </lineage>
</organism>
<evidence type="ECO:0000256" key="2">
    <source>
        <dbReference type="ARBA" id="ARBA00022692"/>
    </source>
</evidence>
<dbReference type="NCBIfam" id="TIGR01352">
    <property type="entry name" value="tonB_Cterm"/>
    <property type="match status" value="1"/>
</dbReference>
<keyword evidence="7" id="KW-1185">Reference proteome</keyword>
<evidence type="ECO:0000256" key="3">
    <source>
        <dbReference type="ARBA" id="ARBA00022989"/>
    </source>
</evidence>